<reference evidence="7 8" key="1">
    <citation type="submission" date="2020-07" db="EMBL/GenBank/DDBJ databases">
        <title>Facklamia lactis sp. nov., isolated from raw milk.</title>
        <authorList>
            <person name="Doll E.V."/>
            <person name="Huptas C."/>
            <person name="Staib L."/>
            <person name="Wenning M."/>
            <person name="Scherer S."/>
        </authorList>
    </citation>
    <scope>NUCLEOTIDE SEQUENCE [LARGE SCALE GENOMIC DNA]</scope>
    <source>
        <strain evidence="7 8">DSM 104272</strain>
    </source>
</reference>
<feature type="transmembrane region" description="Helical" evidence="5">
    <location>
        <begin position="341"/>
        <end position="357"/>
    </location>
</feature>
<comment type="caution">
    <text evidence="7">The sequence shown here is derived from an EMBL/GenBank/DDBJ whole genome shotgun (WGS) entry which is preliminary data.</text>
</comment>
<feature type="transmembrane region" description="Helical" evidence="5">
    <location>
        <begin position="186"/>
        <end position="218"/>
    </location>
</feature>
<evidence type="ECO:0000256" key="4">
    <source>
        <dbReference type="ARBA" id="ARBA00023136"/>
    </source>
</evidence>
<evidence type="ECO:0000256" key="5">
    <source>
        <dbReference type="SAM" id="Phobius"/>
    </source>
</evidence>
<evidence type="ECO:0000256" key="2">
    <source>
        <dbReference type="ARBA" id="ARBA00022692"/>
    </source>
</evidence>
<keyword evidence="4 5" id="KW-0472">Membrane</keyword>
<comment type="subcellular location">
    <subcellularLocation>
        <location evidence="1">Membrane</location>
        <topology evidence="1">Multi-pass membrane protein</topology>
    </subcellularLocation>
</comment>
<evidence type="ECO:0000313" key="8">
    <source>
        <dbReference type="Proteomes" id="UP000823401"/>
    </source>
</evidence>
<feature type="transmembrane region" description="Helical" evidence="5">
    <location>
        <begin position="106"/>
        <end position="129"/>
    </location>
</feature>
<keyword evidence="7" id="KW-0436">Ligase</keyword>
<name>A0ABS0LJJ4_9LACT</name>
<feature type="transmembrane region" description="Helical" evidence="5">
    <location>
        <begin position="301"/>
        <end position="320"/>
    </location>
</feature>
<feature type="transmembrane region" description="Helical" evidence="5">
    <location>
        <begin position="12"/>
        <end position="41"/>
    </location>
</feature>
<dbReference type="Proteomes" id="UP000823401">
    <property type="component" value="Unassembled WGS sequence"/>
</dbReference>
<evidence type="ECO:0000259" key="6">
    <source>
        <dbReference type="Pfam" id="PF04932"/>
    </source>
</evidence>
<protein>
    <submittedName>
        <fullName evidence="7">O-antigen ligase family protein</fullName>
    </submittedName>
</protein>
<evidence type="ECO:0000313" key="7">
    <source>
        <dbReference type="EMBL" id="MBG9978451.1"/>
    </source>
</evidence>
<feature type="transmembrane region" description="Helical" evidence="5">
    <location>
        <begin position="224"/>
        <end position="241"/>
    </location>
</feature>
<feature type="transmembrane region" description="Helical" evidence="5">
    <location>
        <begin position="76"/>
        <end position="94"/>
    </location>
</feature>
<gene>
    <name evidence="7" type="ORF">HYQ42_06590</name>
</gene>
<dbReference type="RefSeq" id="WP_197104528.1">
    <property type="nucleotide sequence ID" value="NZ_JACCEL010000013.1"/>
</dbReference>
<feature type="transmembrane region" description="Helical" evidence="5">
    <location>
        <begin position="53"/>
        <end position="70"/>
    </location>
</feature>
<feature type="transmembrane region" description="Helical" evidence="5">
    <location>
        <begin position="157"/>
        <end position="174"/>
    </location>
</feature>
<accession>A0ABS0LJJ4</accession>
<dbReference type="Pfam" id="PF04932">
    <property type="entry name" value="Wzy_C"/>
    <property type="match status" value="1"/>
</dbReference>
<dbReference type="PANTHER" id="PTHR37422:SF20">
    <property type="entry name" value="O-ANTIGEN POLYMERASE"/>
    <property type="match status" value="1"/>
</dbReference>
<keyword evidence="2 5" id="KW-0812">Transmembrane</keyword>
<dbReference type="EMBL" id="JACCEL010000013">
    <property type="protein sequence ID" value="MBG9978451.1"/>
    <property type="molecule type" value="Genomic_DNA"/>
</dbReference>
<evidence type="ECO:0000256" key="1">
    <source>
        <dbReference type="ARBA" id="ARBA00004141"/>
    </source>
</evidence>
<dbReference type="InterPro" id="IPR007016">
    <property type="entry name" value="O-antigen_ligase-rel_domated"/>
</dbReference>
<organism evidence="7 8">
    <name type="scientific">Ruoffia tabacinasalis</name>
    <dbReference type="NCBI Taxonomy" id="87458"/>
    <lineage>
        <taxon>Bacteria</taxon>
        <taxon>Bacillati</taxon>
        <taxon>Bacillota</taxon>
        <taxon>Bacilli</taxon>
        <taxon>Lactobacillales</taxon>
        <taxon>Aerococcaceae</taxon>
        <taxon>Ruoffia</taxon>
    </lineage>
</organism>
<sequence length="387" mass="45141">MKSAWKKYIRPNLFYIVSIAILLPIYLHAVVLLLAITYLIWQKRSLTMRTFIKNKWLSIFILYVLIVSLINQNYIGVLVTLVFFLFAIYFSSYLKWVTVERYLKTLNIFVLGSIPVAIYALFVYVSYVFREGYTLLYVFQYANVQTRAESTFFNPNYYGLYCIFAINIGMYLLLKSDYAKRFKAYYYLSFVLNIMSILLTASRMVLPTVAVAIVWFVFWTKRSYVWYMLGLAAVGGIALFINPDLIPRFSSIAYAFQDRFALWDVGWQIFMSNPLFGRGAMSYMNLYYLYTDKADMHAHQLGINTLADYGVIGVIILGFMMKDYLKSIVRLAKQMEYRKEFALISTMLVTVIVHGLMDVSILWTQTGYIFLAVILPIQQLTEKNKIN</sequence>
<evidence type="ECO:0000256" key="3">
    <source>
        <dbReference type="ARBA" id="ARBA00022989"/>
    </source>
</evidence>
<keyword evidence="8" id="KW-1185">Reference proteome</keyword>
<feature type="transmembrane region" description="Helical" evidence="5">
    <location>
        <begin position="261"/>
        <end position="281"/>
    </location>
</feature>
<dbReference type="GO" id="GO:0016874">
    <property type="term" value="F:ligase activity"/>
    <property type="evidence" value="ECO:0007669"/>
    <property type="project" value="UniProtKB-KW"/>
</dbReference>
<dbReference type="InterPro" id="IPR051533">
    <property type="entry name" value="WaaL-like"/>
</dbReference>
<keyword evidence="3 5" id="KW-1133">Transmembrane helix</keyword>
<dbReference type="PANTHER" id="PTHR37422">
    <property type="entry name" value="TEICHURONIC ACID BIOSYNTHESIS PROTEIN TUAE"/>
    <property type="match status" value="1"/>
</dbReference>
<feature type="domain" description="O-antigen ligase-related" evidence="6">
    <location>
        <begin position="189"/>
        <end position="317"/>
    </location>
</feature>
<proteinExistence type="predicted"/>